<dbReference type="OrthoDB" id="2353632at2"/>
<dbReference type="InterPro" id="IPR015053">
    <property type="entry name" value="DUF1871"/>
</dbReference>
<evidence type="ECO:0000313" key="1">
    <source>
        <dbReference type="EMBL" id="EKN69453.1"/>
    </source>
</evidence>
<comment type="caution">
    <text evidence="1">The sequence shown here is derived from an EMBL/GenBank/DDBJ whole genome shotgun (WGS) entry which is preliminary data.</text>
</comment>
<dbReference type="Pfam" id="PF08958">
    <property type="entry name" value="DUF1871"/>
    <property type="match status" value="1"/>
</dbReference>
<accession>K6DMP9</accession>
<name>K6DMP9_9BACI</name>
<dbReference type="eggNOG" id="ENOG50334GP">
    <property type="taxonomic scope" value="Bacteria"/>
</dbReference>
<dbReference type="PATRIC" id="fig|1117379.3.peg.2157"/>
<dbReference type="InterPro" id="IPR023162">
    <property type="entry name" value="Apc36109-like_dom_sf"/>
</dbReference>
<dbReference type="Gene3D" id="1.10.340.20">
    <property type="entry name" value="Apc36109-like domain"/>
    <property type="match status" value="1"/>
</dbReference>
<dbReference type="EMBL" id="AJLS01000056">
    <property type="protein sequence ID" value="EKN69453.1"/>
    <property type="molecule type" value="Genomic_DNA"/>
</dbReference>
<gene>
    <name evidence="1" type="ORF">BABA_10346</name>
</gene>
<dbReference type="SUPFAM" id="SSF116922">
    <property type="entry name" value="YugE-like"/>
    <property type="match status" value="1"/>
</dbReference>
<evidence type="ECO:0000313" key="2">
    <source>
        <dbReference type="Proteomes" id="UP000006316"/>
    </source>
</evidence>
<organism evidence="1 2">
    <name type="scientific">Neobacillus bataviensis LMG 21833</name>
    <dbReference type="NCBI Taxonomy" id="1117379"/>
    <lineage>
        <taxon>Bacteria</taxon>
        <taxon>Bacillati</taxon>
        <taxon>Bacillota</taxon>
        <taxon>Bacilli</taxon>
        <taxon>Bacillales</taxon>
        <taxon>Bacillaceae</taxon>
        <taxon>Neobacillus</taxon>
    </lineage>
</organism>
<reference evidence="1 2" key="1">
    <citation type="journal article" date="2012" name="Front. Microbiol.">
        <title>Redundancy and modularity in membrane-associated dissimilatory nitrate reduction in Bacillus.</title>
        <authorList>
            <person name="Heylen K."/>
            <person name="Keltjens J."/>
        </authorList>
    </citation>
    <scope>NUCLEOTIDE SEQUENCE [LARGE SCALE GENOMIC DNA]</scope>
    <source>
        <strain evidence="2">LMG 21833T</strain>
    </source>
</reference>
<evidence type="ECO:0008006" key="3">
    <source>
        <dbReference type="Google" id="ProtNLM"/>
    </source>
</evidence>
<dbReference type="Proteomes" id="UP000006316">
    <property type="component" value="Unassembled WGS sequence"/>
</dbReference>
<protein>
    <recommendedName>
        <fullName evidence="3">DUF1871 domain-containing protein</fullName>
    </recommendedName>
</protein>
<dbReference type="AlphaFoldDB" id="K6DMP9"/>
<proteinExistence type="predicted"/>
<dbReference type="RefSeq" id="WP_007085086.1">
    <property type="nucleotide sequence ID" value="NZ_AJLS01000056.1"/>
</dbReference>
<sequence length="87" mass="10145">MRKELQTNLQFVDVLNEWDPFHLKNGDYDTEIADTIQAVHELNDPSKLAKRIQAIYEFSFEKIIPMNSCLKVAEELLMIKENESCSL</sequence>
<keyword evidence="2" id="KW-1185">Reference proteome</keyword>